<dbReference type="KEGG" id="aaf:AURANDRAFT_54679"/>
<dbReference type="FunFam" id="1.20.1160.11:FF:000003">
    <property type="entry name" value="Paired amphipathic helix SIN3-like protein"/>
    <property type="match status" value="1"/>
</dbReference>
<evidence type="ECO:0000256" key="4">
    <source>
        <dbReference type="ARBA" id="ARBA00023242"/>
    </source>
</evidence>
<dbReference type="SMART" id="SM00761">
    <property type="entry name" value="HDAC_interact"/>
    <property type="match status" value="1"/>
</dbReference>
<evidence type="ECO:0000256" key="5">
    <source>
        <dbReference type="PROSITE-ProRule" id="PRU00810"/>
    </source>
</evidence>
<dbReference type="Pfam" id="PF02671">
    <property type="entry name" value="PAH"/>
    <property type="match status" value="1"/>
</dbReference>
<sequence>MHLISKVTTIKKRFAHEPETYKAFLEILHTYQKEQRSIKDVLEQVSQLFADHPDLLKEFTYFLPDARGSFLWASIPLHEIDFSRCKRGTPSYRGLPTSMSRPRCGGRSDLDLRVLNDVWVSQPVGSEETNSFKHARKNCYEEELFKCEDERFELDMVKWTLNSTKTPSACTSTGLTRIEAPLSACAQLVGHVVKPVALSAAHLNAILRVYGEHGLELLELLYKNPRETISIVLKRLKQKGKEWRKLQGDMSDRWKEQLSLNSRRAADNLSHQKEPKIILPRHFMHDSLGTPDDPTQPGVGDSAMSMKYQFEMQLQLGHHAIHHALFHLIFDTAEQSSMSRHDKNHIVIFLRHFFAPFVHLSKHDTMAHLAQSESRHLVTTLTNVEFDANDRDPHKSSRGYFNAHEGTHDRKQDLCSDPLVLLGELTPAELRASYKAVLIHDEAGIQAGFSKSTNWFAWRMNCVILTIRFRVHPSWMIAEAS</sequence>
<dbReference type="Proteomes" id="UP000002729">
    <property type="component" value="Unassembled WGS sequence"/>
</dbReference>
<dbReference type="GO" id="GO:0000118">
    <property type="term" value="C:histone deacetylase complex"/>
    <property type="evidence" value="ECO:0007669"/>
    <property type="project" value="TreeGrafter"/>
</dbReference>
<dbReference type="GO" id="GO:0000785">
    <property type="term" value="C:chromatin"/>
    <property type="evidence" value="ECO:0007669"/>
    <property type="project" value="TreeGrafter"/>
</dbReference>
<evidence type="ECO:0000313" key="8">
    <source>
        <dbReference type="Proteomes" id="UP000002729"/>
    </source>
</evidence>
<evidence type="ECO:0000256" key="2">
    <source>
        <dbReference type="ARBA" id="ARBA00022491"/>
    </source>
</evidence>
<dbReference type="EMBL" id="GL833141">
    <property type="protein sequence ID" value="EGB05454.1"/>
    <property type="molecule type" value="Genomic_DNA"/>
</dbReference>
<dbReference type="SUPFAM" id="SSF47762">
    <property type="entry name" value="PAH2 domain"/>
    <property type="match status" value="1"/>
</dbReference>
<dbReference type="PANTHER" id="PTHR12346:SF0">
    <property type="entry name" value="SIN3A, ISOFORM G"/>
    <property type="match status" value="1"/>
</dbReference>
<keyword evidence="2" id="KW-0678">Repressor</keyword>
<dbReference type="OrthoDB" id="10265969at2759"/>
<dbReference type="InterPro" id="IPR036600">
    <property type="entry name" value="PAH_sf"/>
</dbReference>
<dbReference type="InParanoid" id="F0YHI8"/>
<dbReference type="GO" id="GO:0003714">
    <property type="term" value="F:transcription corepressor activity"/>
    <property type="evidence" value="ECO:0007669"/>
    <property type="project" value="InterPro"/>
</dbReference>
<dbReference type="InterPro" id="IPR039774">
    <property type="entry name" value="Sin3-like"/>
</dbReference>
<gene>
    <name evidence="7" type="ORF">AURANDRAFT_54679</name>
</gene>
<dbReference type="GeneID" id="20222418"/>
<name>F0YHI8_AURAN</name>
<dbReference type="InterPro" id="IPR013194">
    <property type="entry name" value="HDAC_interact_dom"/>
</dbReference>
<protein>
    <recommendedName>
        <fullName evidence="6">Histone deacetylase interacting domain-containing protein</fullName>
    </recommendedName>
</protein>
<feature type="domain" description="Histone deacetylase interacting" evidence="6">
    <location>
        <begin position="84"/>
        <end position="188"/>
    </location>
</feature>
<dbReference type="Gene3D" id="1.20.1160.11">
    <property type="entry name" value="Paired amphipathic helix"/>
    <property type="match status" value="1"/>
</dbReference>
<proteinExistence type="predicted"/>
<dbReference type="OMA" id="CVILTIR"/>
<dbReference type="AlphaFoldDB" id="F0YHI8"/>
<dbReference type="PANTHER" id="PTHR12346">
    <property type="entry name" value="SIN3B-RELATED"/>
    <property type="match status" value="1"/>
</dbReference>
<reference evidence="7 8" key="1">
    <citation type="journal article" date="2011" name="Proc. Natl. Acad. Sci. U.S.A.">
        <title>Niche of harmful alga Aureococcus anophagefferens revealed through ecogenomics.</title>
        <authorList>
            <person name="Gobler C.J."/>
            <person name="Berry D.L."/>
            <person name="Dyhrman S.T."/>
            <person name="Wilhelm S.W."/>
            <person name="Salamov A."/>
            <person name="Lobanov A.V."/>
            <person name="Zhang Y."/>
            <person name="Collier J.L."/>
            <person name="Wurch L.L."/>
            <person name="Kustka A.B."/>
            <person name="Dill B.D."/>
            <person name="Shah M."/>
            <person name="VerBerkmoes N.C."/>
            <person name="Kuo A."/>
            <person name="Terry A."/>
            <person name="Pangilinan J."/>
            <person name="Lindquist E.A."/>
            <person name="Lucas S."/>
            <person name="Paulsen I.T."/>
            <person name="Hattenrath-Lehmann T.K."/>
            <person name="Talmage S.C."/>
            <person name="Walker E.A."/>
            <person name="Koch F."/>
            <person name="Burson A.M."/>
            <person name="Marcoval M.A."/>
            <person name="Tang Y.Z."/>
            <person name="Lecleir G.R."/>
            <person name="Coyne K.J."/>
            <person name="Berg G.M."/>
            <person name="Bertrand E.M."/>
            <person name="Saito M.A."/>
            <person name="Gladyshev V.N."/>
            <person name="Grigoriev I.V."/>
        </authorList>
    </citation>
    <scope>NUCLEOTIDE SEQUENCE [LARGE SCALE GENOMIC DNA]</scope>
    <source>
        <strain evidence="8">CCMP 1984</strain>
    </source>
</reference>
<evidence type="ECO:0000313" key="7">
    <source>
        <dbReference type="EMBL" id="EGB05454.1"/>
    </source>
</evidence>
<evidence type="ECO:0000256" key="3">
    <source>
        <dbReference type="ARBA" id="ARBA00022737"/>
    </source>
</evidence>
<comment type="subcellular location">
    <subcellularLocation>
        <location evidence="1 5">Nucleus</location>
    </subcellularLocation>
</comment>
<evidence type="ECO:0000259" key="6">
    <source>
        <dbReference type="SMART" id="SM00761"/>
    </source>
</evidence>
<dbReference type="RefSeq" id="XP_009039836.1">
    <property type="nucleotide sequence ID" value="XM_009041588.1"/>
</dbReference>
<dbReference type="InterPro" id="IPR003822">
    <property type="entry name" value="PAH"/>
</dbReference>
<dbReference type="eggNOG" id="KOG4204">
    <property type="taxonomic scope" value="Eukaryota"/>
</dbReference>
<keyword evidence="4 5" id="KW-0539">Nucleus</keyword>
<keyword evidence="3" id="KW-0677">Repeat</keyword>
<evidence type="ECO:0000256" key="1">
    <source>
        <dbReference type="ARBA" id="ARBA00004123"/>
    </source>
</evidence>
<dbReference type="GO" id="GO:0000122">
    <property type="term" value="P:negative regulation of transcription by RNA polymerase II"/>
    <property type="evidence" value="ECO:0007669"/>
    <property type="project" value="TreeGrafter"/>
</dbReference>
<organism evidence="8">
    <name type="scientific">Aureococcus anophagefferens</name>
    <name type="common">Harmful bloom alga</name>
    <dbReference type="NCBI Taxonomy" id="44056"/>
    <lineage>
        <taxon>Eukaryota</taxon>
        <taxon>Sar</taxon>
        <taxon>Stramenopiles</taxon>
        <taxon>Ochrophyta</taxon>
        <taxon>Pelagophyceae</taxon>
        <taxon>Pelagomonadales</taxon>
        <taxon>Pelagomonadaceae</taxon>
        <taxon>Aureococcus</taxon>
    </lineage>
</organism>
<dbReference type="PROSITE" id="PS51477">
    <property type="entry name" value="PAH"/>
    <property type="match status" value="1"/>
</dbReference>
<dbReference type="Pfam" id="PF08295">
    <property type="entry name" value="Sin3_corepress"/>
    <property type="match status" value="1"/>
</dbReference>
<keyword evidence="8" id="KW-1185">Reference proteome</keyword>
<accession>F0YHI8</accession>